<evidence type="ECO:0000256" key="6">
    <source>
        <dbReference type="ARBA" id="ARBA00034003"/>
    </source>
</evidence>
<dbReference type="PANTHER" id="PTHR47810">
    <property type="entry name" value="DNA LIGASE"/>
    <property type="match status" value="1"/>
</dbReference>
<gene>
    <name evidence="8" type="ORF">GCM10022277_22660</name>
</gene>
<reference evidence="9" key="1">
    <citation type="journal article" date="2019" name="Int. J. Syst. Evol. Microbiol.">
        <title>The Global Catalogue of Microorganisms (GCM) 10K type strain sequencing project: providing services to taxonomists for standard genome sequencing and annotation.</title>
        <authorList>
            <consortium name="The Broad Institute Genomics Platform"/>
            <consortium name="The Broad Institute Genome Sequencing Center for Infectious Disease"/>
            <person name="Wu L."/>
            <person name="Ma J."/>
        </authorList>
    </citation>
    <scope>NUCLEOTIDE SEQUENCE [LARGE SCALE GENOMIC DNA]</scope>
    <source>
        <strain evidence="9">JCM 17551</strain>
    </source>
</reference>
<keyword evidence="3" id="KW-0235">DNA replication</keyword>
<dbReference type="NCBIfam" id="NF006592">
    <property type="entry name" value="PRK09125.1"/>
    <property type="match status" value="1"/>
</dbReference>
<dbReference type="GO" id="GO:0016874">
    <property type="term" value="F:ligase activity"/>
    <property type="evidence" value="ECO:0007669"/>
    <property type="project" value="UniProtKB-KW"/>
</dbReference>
<dbReference type="CDD" id="cd07896">
    <property type="entry name" value="Adenylation_kDNA_ligase_like"/>
    <property type="match status" value="1"/>
</dbReference>
<organism evidence="8 9">
    <name type="scientific">Litoribacillus peritrichatus</name>
    <dbReference type="NCBI Taxonomy" id="718191"/>
    <lineage>
        <taxon>Bacteria</taxon>
        <taxon>Pseudomonadati</taxon>
        <taxon>Pseudomonadota</taxon>
        <taxon>Gammaproteobacteria</taxon>
        <taxon>Oceanospirillales</taxon>
        <taxon>Oceanospirillaceae</taxon>
        <taxon>Litoribacillus</taxon>
    </lineage>
</organism>
<dbReference type="PROSITE" id="PS00333">
    <property type="entry name" value="DNA_LIGASE_A2"/>
    <property type="match status" value="1"/>
</dbReference>
<name>A0ABP7MPE5_9GAMM</name>
<dbReference type="Gene3D" id="3.30.1490.70">
    <property type="match status" value="1"/>
</dbReference>
<dbReference type="Pfam" id="PF14743">
    <property type="entry name" value="DNA_ligase_OB_2"/>
    <property type="match status" value="1"/>
</dbReference>
<evidence type="ECO:0000313" key="9">
    <source>
        <dbReference type="Proteomes" id="UP001501565"/>
    </source>
</evidence>
<evidence type="ECO:0000259" key="7">
    <source>
        <dbReference type="PROSITE" id="PS50160"/>
    </source>
</evidence>
<dbReference type="InterPro" id="IPR029319">
    <property type="entry name" value="DNA_ligase_OB"/>
</dbReference>
<accession>A0ABP7MPE5</accession>
<evidence type="ECO:0000256" key="5">
    <source>
        <dbReference type="ARBA" id="ARBA00023204"/>
    </source>
</evidence>
<dbReference type="EMBL" id="BAABBN010000007">
    <property type="protein sequence ID" value="GAA3926047.1"/>
    <property type="molecule type" value="Genomic_DNA"/>
</dbReference>
<dbReference type="InterPro" id="IPR012310">
    <property type="entry name" value="DNA_ligase_ATP-dep_cent"/>
</dbReference>
<protein>
    <submittedName>
        <fullName evidence="8">DNA ligase</fullName>
    </submittedName>
</protein>
<keyword evidence="2 8" id="KW-0436">Ligase</keyword>
<keyword evidence="5" id="KW-0234">DNA repair</keyword>
<evidence type="ECO:0000256" key="4">
    <source>
        <dbReference type="ARBA" id="ARBA00022763"/>
    </source>
</evidence>
<keyword evidence="9" id="KW-1185">Reference proteome</keyword>
<evidence type="ECO:0000256" key="3">
    <source>
        <dbReference type="ARBA" id="ARBA00022705"/>
    </source>
</evidence>
<dbReference type="SUPFAM" id="SSF56091">
    <property type="entry name" value="DNA ligase/mRNA capping enzyme, catalytic domain"/>
    <property type="match status" value="1"/>
</dbReference>
<feature type="domain" description="ATP-dependent DNA ligase family profile" evidence="7">
    <location>
        <begin position="128"/>
        <end position="231"/>
    </location>
</feature>
<dbReference type="InterPro" id="IPR050326">
    <property type="entry name" value="NAD_dep_DNA_ligaseB"/>
</dbReference>
<dbReference type="InterPro" id="IPR012340">
    <property type="entry name" value="NA-bd_OB-fold"/>
</dbReference>
<comment type="catalytic activity">
    <reaction evidence="6">
        <text>ATP + (deoxyribonucleotide)n-3'-hydroxyl + 5'-phospho-(deoxyribonucleotide)m = (deoxyribonucleotide)n+m + AMP + diphosphate.</text>
        <dbReference type="EC" id="6.5.1.1"/>
    </reaction>
</comment>
<keyword evidence="4" id="KW-0227">DNA damage</keyword>
<comment type="cofactor">
    <cofactor evidence="1">
        <name>a divalent metal cation</name>
        <dbReference type="ChEBI" id="CHEBI:60240"/>
    </cofactor>
</comment>
<dbReference type="Gene3D" id="3.30.470.30">
    <property type="entry name" value="DNA ligase/mRNA capping enzyme"/>
    <property type="match status" value="1"/>
</dbReference>
<dbReference type="Pfam" id="PF01068">
    <property type="entry name" value="DNA_ligase_A_M"/>
    <property type="match status" value="1"/>
</dbReference>
<evidence type="ECO:0000256" key="2">
    <source>
        <dbReference type="ARBA" id="ARBA00022598"/>
    </source>
</evidence>
<dbReference type="SUPFAM" id="SSF50249">
    <property type="entry name" value="Nucleic acid-binding proteins"/>
    <property type="match status" value="1"/>
</dbReference>
<sequence>MQYLAILFLVLACIWPVISYSQTAPSVILANLYQGSEQLENYWVSEKYDGVRAYWTGSALFTRSGRKIYAPEAWTKDLPDTPLDGELWIDYQQFDRVSGIISQTTPDVEAWKQVKYMVFDLPEHKGDFQSRYRALQAVIDAHQQDHSPAQLVVQRPVPSHQQLAALLNRKVKQGAEGLMLRHIHSQYQSGRSNDLLKLKPYMDAEATVVGHQPGKGKYLGLLGALIVQNEDGQTFKIGTGFSDSERQSPPQTGERISYQYHGLTKNGLPRFASFLRIRPTE</sequence>
<dbReference type="InterPro" id="IPR016059">
    <property type="entry name" value="DNA_ligase_ATP-dep_CS"/>
</dbReference>
<evidence type="ECO:0000256" key="1">
    <source>
        <dbReference type="ARBA" id="ARBA00001968"/>
    </source>
</evidence>
<dbReference type="PROSITE" id="PS50160">
    <property type="entry name" value="DNA_LIGASE_A3"/>
    <property type="match status" value="1"/>
</dbReference>
<dbReference type="PANTHER" id="PTHR47810:SF1">
    <property type="entry name" value="DNA LIGASE B"/>
    <property type="match status" value="1"/>
</dbReference>
<proteinExistence type="predicted"/>
<dbReference type="CDD" id="cd08041">
    <property type="entry name" value="OBF_kDNA_ligase_like"/>
    <property type="match status" value="1"/>
</dbReference>
<evidence type="ECO:0000313" key="8">
    <source>
        <dbReference type="EMBL" id="GAA3926047.1"/>
    </source>
</evidence>
<dbReference type="RefSeq" id="WP_344798637.1">
    <property type="nucleotide sequence ID" value="NZ_BAABBN010000007.1"/>
</dbReference>
<dbReference type="Proteomes" id="UP001501565">
    <property type="component" value="Unassembled WGS sequence"/>
</dbReference>
<comment type="caution">
    <text evidence="8">The sequence shown here is derived from an EMBL/GenBank/DDBJ whole genome shotgun (WGS) entry which is preliminary data.</text>
</comment>
<dbReference type="Gene3D" id="2.40.50.140">
    <property type="entry name" value="Nucleic acid-binding proteins"/>
    <property type="match status" value="1"/>
</dbReference>